<organism evidence="2 3">
    <name type="scientific">Cupriavidus nantongensis</name>
    <dbReference type="NCBI Taxonomy" id="1796606"/>
    <lineage>
        <taxon>Bacteria</taxon>
        <taxon>Pseudomonadati</taxon>
        <taxon>Pseudomonadota</taxon>
        <taxon>Betaproteobacteria</taxon>
        <taxon>Burkholderiales</taxon>
        <taxon>Burkholderiaceae</taxon>
        <taxon>Cupriavidus</taxon>
    </lineage>
</organism>
<dbReference type="InterPro" id="IPR000792">
    <property type="entry name" value="Tscrpt_reg_LuxR_C"/>
</dbReference>
<dbReference type="STRING" id="1796606.A2G96_03980"/>
<dbReference type="RefSeq" id="WP_062796963.1">
    <property type="nucleotide sequence ID" value="NZ_CP014844.1"/>
</dbReference>
<name>A0A142JFV4_9BURK</name>
<evidence type="ECO:0000259" key="1">
    <source>
        <dbReference type="SMART" id="SM00421"/>
    </source>
</evidence>
<protein>
    <submittedName>
        <fullName evidence="2">LuxR family transcriptional regulator</fullName>
    </submittedName>
</protein>
<reference evidence="2 3" key="1">
    <citation type="submission" date="2016-03" db="EMBL/GenBank/DDBJ databases">
        <title>Complete genome sequence of a novel chlorpyrifos degrading bacterium, Cupriavidus nantongensis sp. X1.</title>
        <authorList>
            <person name="Fang L."/>
        </authorList>
    </citation>
    <scope>NUCLEOTIDE SEQUENCE [LARGE SCALE GENOMIC DNA]</scope>
    <source>
        <strain evidence="2 3">X1</strain>
    </source>
</reference>
<proteinExistence type="predicted"/>
<dbReference type="GO" id="GO:0003677">
    <property type="term" value="F:DNA binding"/>
    <property type="evidence" value="ECO:0007669"/>
    <property type="project" value="InterPro"/>
</dbReference>
<dbReference type="GO" id="GO:0006355">
    <property type="term" value="P:regulation of DNA-templated transcription"/>
    <property type="evidence" value="ECO:0007669"/>
    <property type="project" value="InterPro"/>
</dbReference>
<evidence type="ECO:0000313" key="2">
    <source>
        <dbReference type="EMBL" id="AMR76966.1"/>
    </source>
</evidence>
<dbReference type="AlphaFoldDB" id="A0A142JFV4"/>
<keyword evidence="3" id="KW-1185">Reference proteome</keyword>
<dbReference type="KEGG" id="cnan:A2G96_03980"/>
<dbReference type="SMART" id="SM00421">
    <property type="entry name" value="HTH_LUXR"/>
    <property type="match status" value="1"/>
</dbReference>
<sequence length="379" mass="41617">MSDTQMHDTIRALYEGIFDADAWQRSLSALCQASGSSHAHLLVLDTVHERVLVHQEVNPMPEAVAAYRDQFAAIDPALPFARRMAVGSWYIDSRELGPQVMRQSPFYGEFLRPIEQSSVMACLIERQPHYDVFLSLQRPHGHEHYSPEDARALDWAIPHVRQAMALRERTHQVSALAHASSQLMERLPFGVIVFRDDGKALMANSIGETWVRRLLPAVSIETSVAAPLAATRDDGGWTLSRPFADALRAVGNPASAQPAQALRAVDSAGRQAQVILLPLPPAHHLALDWQRPSVLVAIHEPGAAPMTLPTVLRDLYGLTPAEIRLALQLSSGIGLPEACELIGIRRETGRTQLKAIFTKTGTGTQAQLAHLLTRLGVRA</sequence>
<dbReference type="SUPFAM" id="SSF46894">
    <property type="entry name" value="C-terminal effector domain of the bipartite response regulators"/>
    <property type="match status" value="1"/>
</dbReference>
<dbReference type="OrthoDB" id="5497412at2"/>
<accession>A0A142JFV4</accession>
<dbReference type="InterPro" id="IPR016032">
    <property type="entry name" value="Sig_transdc_resp-reg_C-effctor"/>
</dbReference>
<feature type="domain" description="HTH luxR-type" evidence="1">
    <location>
        <begin position="315"/>
        <end position="372"/>
    </location>
</feature>
<gene>
    <name evidence="2" type="ORF">A2G96_03980</name>
</gene>
<dbReference type="EMBL" id="CP014844">
    <property type="protein sequence ID" value="AMR76966.1"/>
    <property type="molecule type" value="Genomic_DNA"/>
</dbReference>
<dbReference type="Proteomes" id="UP000075238">
    <property type="component" value="Chromosome 1"/>
</dbReference>
<evidence type="ECO:0000313" key="3">
    <source>
        <dbReference type="Proteomes" id="UP000075238"/>
    </source>
</evidence>